<dbReference type="GO" id="GO:0042302">
    <property type="term" value="F:structural constituent of cuticle"/>
    <property type="evidence" value="ECO:0007669"/>
    <property type="project" value="UniProtKB-KW"/>
</dbReference>
<dbReference type="InterPro" id="IPR057475">
    <property type="entry name" value="CUT_C"/>
</dbReference>
<keyword evidence="6 9" id="KW-1133">Transmembrane helix</keyword>
<dbReference type="Pfam" id="PF25301">
    <property type="entry name" value="CUT_C"/>
    <property type="match status" value="1"/>
</dbReference>
<evidence type="ECO:0000313" key="12">
    <source>
        <dbReference type="WBParaSite" id="jg22635"/>
    </source>
</evidence>
<keyword evidence="7 9" id="KW-0472">Membrane</keyword>
<evidence type="ECO:0000256" key="2">
    <source>
        <dbReference type="ARBA" id="ARBA00022460"/>
    </source>
</evidence>
<evidence type="ECO:0000256" key="6">
    <source>
        <dbReference type="ARBA" id="ARBA00022989"/>
    </source>
</evidence>
<dbReference type="Pfam" id="PF25057">
    <property type="entry name" value="CUT_N"/>
    <property type="match status" value="1"/>
</dbReference>
<evidence type="ECO:0000313" key="11">
    <source>
        <dbReference type="Proteomes" id="UP000887574"/>
    </source>
</evidence>
<evidence type="ECO:0000256" key="8">
    <source>
        <dbReference type="SAM" id="MobiDB-lite"/>
    </source>
</evidence>
<evidence type="ECO:0000256" key="4">
    <source>
        <dbReference type="ARBA" id="ARBA00022692"/>
    </source>
</evidence>
<dbReference type="InterPro" id="IPR056953">
    <property type="entry name" value="CUT_N"/>
</dbReference>
<dbReference type="WBParaSite" id="jg22635">
    <property type="protein sequence ID" value="jg22635"/>
    <property type="gene ID" value="jg22635"/>
</dbReference>
<keyword evidence="11" id="KW-1185">Reference proteome</keyword>
<evidence type="ECO:0000256" key="3">
    <source>
        <dbReference type="ARBA" id="ARBA00022475"/>
    </source>
</evidence>
<comment type="subcellular location">
    <subcellularLocation>
        <location evidence="1">Cell membrane</location>
        <topology evidence="1">Single-pass type I membrane protein</topology>
    </subcellularLocation>
</comment>
<dbReference type="Proteomes" id="UP000887574">
    <property type="component" value="Unplaced"/>
</dbReference>
<reference evidence="12" key="1">
    <citation type="submission" date="2022-11" db="UniProtKB">
        <authorList>
            <consortium name="WormBaseParasite"/>
        </authorList>
    </citation>
    <scope>IDENTIFICATION</scope>
</reference>
<accession>A0A915DT32</accession>
<keyword evidence="4 9" id="KW-0812">Transmembrane</keyword>
<dbReference type="SMART" id="SM00241">
    <property type="entry name" value="ZP"/>
    <property type="match status" value="1"/>
</dbReference>
<evidence type="ECO:0000256" key="7">
    <source>
        <dbReference type="ARBA" id="ARBA00023136"/>
    </source>
</evidence>
<dbReference type="InterPro" id="IPR051962">
    <property type="entry name" value="Cuticlin"/>
</dbReference>
<evidence type="ECO:0000256" key="1">
    <source>
        <dbReference type="ARBA" id="ARBA00004251"/>
    </source>
</evidence>
<evidence type="ECO:0000256" key="5">
    <source>
        <dbReference type="ARBA" id="ARBA00022729"/>
    </source>
</evidence>
<dbReference type="PROSITE" id="PS51034">
    <property type="entry name" value="ZP_2"/>
    <property type="match status" value="1"/>
</dbReference>
<feature type="domain" description="ZP" evidence="10">
    <location>
        <begin position="50"/>
        <end position="277"/>
    </location>
</feature>
<organism evidence="11 12">
    <name type="scientific">Ditylenchus dipsaci</name>
    <dbReference type="NCBI Taxonomy" id="166011"/>
    <lineage>
        <taxon>Eukaryota</taxon>
        <taxon>Metazoa</taxon>
        <taxon>Ecdysozoa</taxon>
        <taxon>Nematoda</taxon>
        <taxon>Chromadorea</taxon>
        <taxon>Rhabditida</taxon>
        <taxon>Tylenchina</taxon>
        <taxon>Tylenchomorpha</taxon>
        <taxon>Sphaerularioidea</taxon>
        <taxon>Anguinidae</taxon>
        <taxon>Anguininae</taxon>
        <taxon>Ditylenchus</taxon>
    </lineage>
</organism>
<proteinExistence type="predicted"/>
<keyword evidence="2" id="KW-0193">Cuticle</keyword>
<keyword evidence="5" id="KW-0732">Signal</keyword>
<sequence>MGTMIFVWKLNRTRKKWSLLSCFILTSLLLIDSISCIPIDNSLSDDPAVTCGVDSLSIDLQTKKSFTGRIFVKGFSQDRNCQLMADGKSKVMGFSINFESCGLRRNREMNGVSISTTVVVSFHPIFITKIDRAYRLNCYYQEARRSVSQQLDVSMLTTQTIYKQTNMPVCRYDILSEGASGPPVKYAKIGDLVYHKWSCETDIANLYCMKVHSCTVNDGQAESWFMYSTKWVVNDLSAGQTAYVFKFADKPTLHFNCQIELTLRDQHTGCTYSQPQCERGSEGSYADGPPSAPPKPEQYISSQQPPLDEYPTPTPLPNNNNGYNTWQGLSSSYNLNRASGIAHQPLPGAQYRIADNRSTSAAPPASYVAGTPPNYNEAVKYADGSAVANGSTQTQVFPSNKVIEGVSYEEQAVTGSPYASDNLSPSKTTEVDVAYQDERDAFAMNAPTTVDYRSSNNAGGKKRIIKRAKISKKVADFDLPEQSLVVIEIDENPLAQKLLNTKSRWEKTGSASTNCVSLPLFVVVSTLAILLAVLFVIFFVFLIRADRRFISNFGMEANSRKFSQI</sequence>
<protein>
    <submittedName>
        <fullName evidence="12">ZP domain-containing protein</fullName>
    </submittedName>
</protein>
<feature type="transmembrane region" description="Helical" evidence="9">
    <location>
        <begin position="520"/>
        <end position="543"/>
    </location>
</feature>
<name>A0A915DT32_9BILA</name>
<dbReference type="AlphaFoldDB" id="A0A915DT32"/>
<dbReference type="PANTHER" id="PTHR22907">
    <property type="entry name" value="GH04558P"/>
    <property type="match status" value="1"/>
</dbReference>
<feature type="region of interest" description="Disordered" evidence="8">
    <location>
        <begin position="273"/>
        <end position="325"/>
    </location>
</feature>
<evidence type="ECO:0000259" key="10">
    <source>
        <dbReference type="PROSITE" id="PS51034"/>
    </source>
</evidence>
<dbReference type="InterPro" id="IPR001507">
    <property type="entry name" value="ZP_dom"/>
</dbReference>
<dbReference type="PANTHER" id="PTHR22907:SF57">
    <property type="entry name" value="CUTICLIN-4"/>
    <property type="match status" value="1"/>
</dbReference>
<dbReference type="GO" id="GO:0005886">
    <property type="term" value="C:plasma membrane"/>
    <property type="evidence" value="ECO:0007669"/>
    <property type="project" value="UniProtKB-SubCell"/>
</dbReference>
<evidence type="ECO:0000256" key="9">
    <source>
        <dbReference type="SAM" id="Phobius"/>
    </source>
</evidence>
<keyword evidence="3" id="KW-1003">Cell membrane</keyword>